<dbReference type="EMBL" id="BNAG01000001">
    <property type="protein sequence ID" value="GHE52746.1"/>
    <property type="molecule type" value="Genomic_DNA"/>
</dbReference>
<keyword evidence="1" id="KW-0732">Signal</keyword>
<protein>
    <recommendedName>
        <fullName evidence="4">Carboxypeptidase-like regulatory domain-containing protein</fullName>
    </recommendedName>
</protein>
<sequence>MRTCYSLIVMLATTLLLQAQESQPLSGVVLDSKTGFPVPYASILIKNKQQGMGATGKGTFRLHLSLGDTLQISSIGYETLTIGLDSSNTNFSEVSIFKLNPAVYDLDSLEIFELSDHFYLKRPKRDTLDIGVSLPAVPRDWSRPQTLPLTTGEAGVIITGFLNSFDKTLKQKQILNEFSKADAFRKQRAAEREKYFNKELVKRVTRIDDRVIDEFMEFCNFLDGQIIGKTEYEITLLILERYKAFLRR</sequence>
<dbReference type="SUPFAM" id="SSF49464">
    <property type="entry name" value="Carboxypeptidase regulatory domain-like"/>
    <property type="match status" value="1"/>
</dbReference>
<evidence type="ECO:0000256" key="1">
    <source>
        <dbReference type="SAM" id="SignalP"/>
    </source>
</evidence>
<keyword evidence="3" id="KW-1185">Reference proteome</keyword>
<dbReference type="Pfam" id="PF13715">
    <property type="entry name" value="CarbopepD_reg_2"/>
    <property type="match status" value="1"/>
</dbReference>
<proteinExistence type="predicted"/>
<name>A0ABQ3I0C4_9BACT</name>
<feature type="signal peptide" evidence="1">
    <location>
        <begin position="1"/>
        <end position="19"/>
    </location>
</feature>
<organism evidence="2 3">
    <name type="scientific">Roseivirga thermotolerans</name>
    <dbReference type="NCBI Taxonomy" id="1758176"/>
    <lineage>
        <taxon>Bacteria</taxon>
        <taxon>Pseudomonadati</taxon>
        <taxon>Bacteroidota</taxon>
        <taxon>Cytophagia</taxon>
        <taxon>Cytophagales</taxon>
        <taxon>Roseivirgaceae</taxon>
        <taxon>Roseivirga</taxon>
    </lineage>
</organism>
<dbReference type="Gene3D" id="2.60.40.1120">
    <property type="entry name" value="Carboxypeptidase-like, regulatory domain"/>
    <property type="match status" value="1"/>
</dbReference>
<evidence type="ECO:0000313" key="2">
    <source>
        <dbReference type="EMBL" id="GHE52746.1"/>
    </source>
</evidence>
<dbReference type="Proteomes" id="UP000658258">
    <property type="component" value="Unassembled WGS sequence"/>
</dbReference>
<accession>A0ABQ3I0C4</accession>
<comment type="caution">
    <text evidence="2">The sequence shown here is derived from an EMBL/GenBank/DDBJ whole genome shotgun (WGS) entry which is preliminary data.</text>
</comment>
<evidence type="ECO:0000313" key="3">
    <source>
        <dbReference type="Proteomes" id="UP000658258"/>
    </source>
</evidence>
<gene>
    <name evidence="2" type="ORF">GCM10011340_03880</name>
</gene>
<feature type="chain" id="PRO_5045160224" description="Carboxypeptidase-like regulatory domain-containing protein" evidence="1">
    <location>
        <begin position="20"/>
        <end position="248"/>
    </location>
</feature>
<dbReference type="RefSeq" id="WP_189628500.1">
    <property type="nucleotide sequence ID" value="NZ_BNAG01000001.1"/>
</dbReference>
<reference evidence="3" key="1">
    <citation type="journal article" date="2019" name="Int. J. Syst. Evol. Microbiol.">
        <title>The Global Catalogue of Microorganisms (GCM) 10K type strain sequencing project: providing services to taxonomists for standard genome sequencing and annotation.</title>
        <authorList>
            <consortium name="The Broad Institute Genomics Platform"/>
            <consortium name="The Broad Institute Genome Sequencing Center for Infectious Disease"/>
            <person name="Wu L."/>
            <person name="Ma J."/>
        </authorList>
    </citation>
    <scope>NUCLEOTIDE SEQUENCE [LARGE SCALE GENOMIC DNA]</scope>
    <source>
        <strain evidence="3">CGMCC 1.15111</strain>
    </source>
</reference>
<evidence type="ECO:0008006" key="4">
    <source>
        <dbReference type="Google" id="ProtNLM"/>
    </source>
</evidence>
<dbReference type="InterPro" id="IPR008969">
    <property type="entry name" value="CarboxyPept-like_regulatory"/>
</dbReference>